<feature type="compositionally biased region" description="Basic and acidic residues" evidence="1">
    <location>
        <begin position="78"/>
        <end position="89"/>
    </location>
</feature>
<keyword evidence="3" id="KW-1185">Reference proteome</keyword>
<feature type="compositionally biased region" description="Basic and acidic residues" evidence="1">
    <location>
        <begin position="58"/>
        <end position="71"/>
    </location>
</feature>
<dbReference type="EMBL" id="ML978878">
    <property type="protein sequence ID" value="KAF2083139.1"/>
    <property type="molecule type" value="Genomic_DNA"/>
</dbReference>
<feature type="compositionally biased region" description="Basic residues" evidence="1">
    <location>
        <begin position="30"/>
        <end position="39"/>
    </location>
</feature>
<proteinExistence type="predicted"/>
<feature type="compositionally biased region" description="Acidic residues" evidence="1">
    <location>
        <begin position="44"/>
        <end position="55"/>
    </location>
</feature>
<sequence>SDSQADVPNTPVAAKKSSEAEAAARPAGGTKRKRTSKNGKIREEAEDEAEADISPDEMSAKKPKLDDDPGHVTDGVEDTSHDSFDHGTDGVEDTSPDDFDPVQCY</sequence>
<accession>A0A9P4HKC2</accession>
<name>A0A9P4HKC2_9PEZI</name>
<feature type="region of interest" description="Disordered" evidence="1">
    <location>
        <begin position="1"/>
        <end position="105"/>
    </location>
</feature>
<protein>
    <submittedName>
        <fullName evidence="2">Uncharacterized protein</fullName>
    </submittedName>
</protein>
<evidence type="ECO:0000256" key="1">
    <source>
        <dbReference type="SAM" id="MobiDB-lite"/>
    </source>
</evidence>
<feature type="non-terminal residue" evidence="2">
    <location>
        <position position="1"/>
    </location>
</feature>
<evidence type="ECO:0000313" key="2">
    <source>
        <dbReference type="EMBL" id="KAF2083139.1"/>
    </source>
</evidence>
<reference evidence="2" key="1">
    <citation type="journal article" date="2020" name="Stud. Mycol.">
        <title>101 Dothideomycetes genomes: a test case for predicting lifestyles and emergence of pathogens.</title>
        <authorList>
            <person name="Haridas S."/>
            <person name="Albert R."/>
            <person name="Binder M."/>
            <person name="Bloem J."/>
            <person name="Labutti K."/>
            <person name="Salamov A."/>
            <person name="Andreopoulos B."/>
            <person name="Baker S."/>
            <person name="Barry K."/>
            <person name="Bills G."/>
            <person name="Bluhm B."/>
            <person name="Cannon C."/>
            <person name="Castanera R."/>
            <person name="Culley D."/>
            <person name="Daum C."/>
            <person name="Ezra D."/>
            <person name="Gonzalez J."/>
            <person name="Henrissat B."/>
            <person name="Kuo A."/>
            <person name="Liang C."/>
            <person name="Lipzen A."/>
            <person name="Lutzoni F."/>
            <person name="Magnuson J."/>
            <person name="Mondo S."/>
            <person name="Nolan M."/>
            <person name="Ohm R."/>
            <person name="Pangilinan J."/>
            <person name="Park H.-J."/>
            <person name="Ramirez L."/>
            <person name="Alfaro M."/>
            <person name="Sun H."/>
            <person name="Tritt A."/>
            <person name="Yoshinaga Y."/>
            <person name="Zwiers L.-H."/>
            <person name="Turgeon B."/>
            <person name="Goodwin S."/>
            <person name="Spatafora J."/>
            <person name="Crous P."/>
            <person name="Grigoriev I."/>
        </authorList>
    </citation>
    <scope>NUCLEOTIDE SEQUENCE</scope>
    <source>
        <strain evidence="2">CBS 121410</strain>
    </source>
</reference>
<evidence type="ECO:0000313" key="3">
    <source>
        <dbReference type="Proteomes" id="UP000799776"/>
    </source>
</evidence>
<gene>
    <name evidence="2" type="ORF">K490DRAFT_60750</name>
</gene>
<dbReference type="AlphaFoldDB" id="A0A9P4HKC2"/>
<comment type="caution">
    <text evidence="2">The sequence shown here is derived from an EMBL/GenBank/DDBJ whole genome shotgun (WGS) entry which is preliminary data.</text>
</comment>
<feature type="compositionally biased region" description="Acidic residues" evidence="1">
    <location>
        <begin position="90"/>
        <end position="105"/>
    </location>
</feature>
<dbReference type="Proteomes" id="UP000799776">
    <property type="component" value="Unassembled WGS sequence"/>
</dbReference>
<organism evidence="2 3">
    <name type="scientific">Saccharata proteae CBS 121410</name>
    <dbReference type="NCBI Taxonomy" id="1314787"/>
    <lineage>
        <taxon>Eukaryota</taxon>
        <taxon>Fungi</taxon>
        <taxon>Dikarya</taxon>
        <taxon>Ascomycota</taxon>
        <taxon>Pezizomycotina</taxon>
        <taxon>Dothideomycetes</taxon>
        <taxon>Dothideomycetes incertae sedis</taxon>
        <taxon>Botryosphaeriales</taxon>
        <taxon>Saccharataceae</taxon>
        <taxon>Saccharata</taxon>
    </lineage>
</organism>